<dbReference type="Proteomes" id="UP001595909">
    <property type="component" value="Unassembled WGS sequence"/>
</dbReference>
<gene>
    <name evidence="1" type="ORF">ACFPEL_07365</name>
</gene>
<reference evidence="2" key="1">
    <citation type="journal article" date="2019" name="Int. J. Syst. Evol. Microbiol.">
        <title>The Global Catalogue of Microorganisms (GCM) 10K type strain sequencing project: providing services to taxonomists for standard genome sequencing and annotation.</title>
        <authorList>
            <consortium name="The Broad Institute Genomics Platform"/>
            <consortium name="The Broad Institute Genome Sequencing Center for Infectious Disease"/>
            <person name="Wu L."/>
            <person name="Ma J."/>
        </authorList>
    </citation>
    <scope>NUCLEOTIDE SEQUENCE [LARGE SCALE GENOMIC DNA]</scope>
    <source>
        <strain evidence="2">CCUG 50347</strain>
    </source>
</reference>
<protein>
    <submittedName>
        <fullName evidence="1">CehA/McbA family metallohydrolase</fullName>
    </submittedName>
</protein>
<dbReference type="NCBIfam" id="NF038032">
    <property type="entry name" value="CehA_McbA_metalo"/>
    <property type="match status" value="1"/>
</dbReference>
<name>A0ABV9RFU0_9PSEU</name>
<evidence type="ECO:0000313" key="2">
    <source>
        <dbReference type="Proteomes" id="UP001595909"/>
    </source>
</evidence>
<sequence>MCCQDDQVLDLPAAAIEALAHYRRLRDQQGWGWGDDELPEFFRLARFSRLGDLADALATTGGDWPAAIRRVAGDTPAPGLVVLDVDAGGTVTPRVGAPRLACAGRPVTLDIVVDSLVGAELDVAGTPVTVEAGGAAVMTVDVDGPVLRVGALEVAGAVEVRPAASLRVRSSAWSRWSVVDEAGGGWWPDGVPPKHDGAHRPYFHARDTVLEVPAGSFTVTCTRGPEYAAVRTTVTVSSDESVDLEPERLVDPAAEGWRSADLHVHLNYSGDLVVAPEQARAMQRGEGLELMNLTAGNLGGPHVYDRVLFESTVGEDLWTGDAVARTSVEFRNDLLGHVHALAPSRPPIRYQTGHPGTEHAHDWPPNAEACADLREAGASVAYAHPVFAGFGDDPDDPYGPFLAPHRTVEARELVADIALGLVDGLEVVSCFDDTAGAELFHRLLGSGLRPAAVAGSDVFLSFAHGPGVASNPPGWVRLYADLGDAPVSAEAVRDAVRAGRTVATNGPFLMLTVDGAGPGSVLDARPGHVLDVRARVRGSGARELVLHGPDGELARRAVDGADVALTVEVPVDGPLWLAASARGGPHPMDPGRPVFAHTSAVHVEVGGRRVVREADVRWCLGLLDRLERLVVEEGRLDPERRDGQLADHRAVLDRARAVYRAALRESRTT</sequence>
<dbReference type="SUPFAM" id="SSF89550">
    <property type="entry name" value="PHP domain-like"/>
    <property type="match status" value="1"/>
</dbReference>
<dbReference type="RefSeq" id="WP_274190520.1">
    <property type="nucleotide sequence ID" value="NZ_BAABHN010000017.1"/>
</dbReference>
<dbReference type="InterPro" id="IPR016195">
    <property type="entry name" value="Pol/histidinol_Pase-like"/>
</dbReference>
<keyword evidence="2" id="KW-1185">Reference proteome</keyword>
<comment type="caution">
    <text evidence="1">The sequence shown here is derived from an EMBL/GenBank/DDBJ whole genome shotgun (WGS) entry which is preliminary data.</text>
</comment>
<organism evidence="1 2">
    <name type="scientific">Actinomycetospora chibensis</name>
    <dbReference type="NCBI Taxonomy" id="663606"/>
    <lineage>
        <taxon>Bacteria</taxon>
        <taxon>Bacillati</taxon>
        <taxon>Actinomycetota</taxon>
        <taxon>Actinomycetes</taxon>
        <taxon>Pseudonocardiales</taxon>
        <taxon>Pseudonocardiaceae</taxon>
        <taxon>Actinomycetospora</taxon>
    </lineage>
</organism>
<dbReference type="Gene3D" id="3.20.20.140">
    <property type="entry name" value="Metal-dependent hydrolases"/>
    <property type="match status" value="1"/>
</dbReference>
<proteinExistence type="predicted"/>
<accession>A0ABV9RFU0</accession>
<dbReference type="EMBL" id="JBHSIM010000017">
    <property type="protein sequence ID" value="MFC4832222.1"/>
    <property type="molecule type" value="Genomic_DNA"/>
</dbReference>
<evidence type="ECO:0000313" key="1">
    <source>
        <dbReference type="EMBL" id="MFC4832222.1"/>
    </source>
</evidence>